<gene>
    <name evidence="3" type="ORF">OKIOD_LOCUS6872</name>
</gene>
<keyword evidence="2" id="KW-0812">Transmembrane</keyword>
<name>A0ABN7SCG5_OIKDI</name>
<feature type="transmembrane region" description="Helical" evidence="2">
    <location>
        <begin position="137"/>
        <end position="156"/>
    </location>
</feature>
<proteinExistence type="predicted"/>
<keyword evidence="2" id="KW-0472">Membrane</keyword>
<evidence type="ECO:0000256" key="2">
    <source>
        <dbReference type="SAM" id="Phobius"/>
    </source>
</evidence>
<evidence type="ECO:0000313" key="3">
    <source>
        <dbReference type="EMBL" id="CAG5097974.1"/>
    </source>
</evidence>
<keyword evidence="2" id="KW-1133">Transmembrane helix</keyword>
<reference evidence="3 4" key="1">
    <citation type="submission" date="2021-04" db="EMBL/GenBank/DDBJ databases">
        <authorList>
            <person name="Bliznina A."/>
        </authorList>
    </citation>
    <scope>NUCLEOTIDE SEQUENCE [LARGE SCALE GENOMIC DNA]</scope>
</reference>
<evidence type="ECO:0000313" key="4">
    <source>
        <dbReference type="Proteomes" id="UP001158576"/>
    </source>
</evidence>
<feature type="transmembrane region" description="Helical" evidence="2">
    <location>
        <begin position="60"/>
        <end position="84"/>
    </location>
</feature>
<feature type="transmembrane region" description="Helical" evidence="2">
    <location>
        <begin position="162"/>
        <end position="189"/>
    </location>
</feature>
<dbReference type="EMBL" id="OU015569">
    <property type="protein sequence ID" value="CAG5097974.1"/>
    <property type="molecule type" value="Genomic_DNA"/>
</dbReference>
<organism evidence="3 4">
    <name type="scientific">Oikopleura dioica</name>
    <name type="common">Tunicate</name>
    <dbReference type="NCBI Taxonomy" id="34765"/>
    <lineage>
        <taxon>Eukaryota</taxon>
        <taxon>Metazoa</taxon>
        <taxon>Chordata</taxon>
        <taxon>Tunicata</taxon>
        <taxon>Appendicularia</taxon>
        <taxon>Copelata</taxon>
        <taxon>Oikopleuridae</taxon>
        <taxon>Oikopleura</taxon>
    </lineage>
</organism>
<protein>
    <submittedName>
        <fullName evidence="3">Oidioi.mRNA.OKI2018_I69.XSR.g15314.t2.cds</fullName>
    </submittedName>
</protein>
<keyword evidence="4" id="KW-1185">Reference proteome</keyword>
<dbReference type="Proteomes" id="UP001158576">
    <property type="component" value="Chromosome XSR"/>
</dbReference>
<evidence type="ECO:0000256" key="1">
    <source>
        <dbReference type="SAM" id="MobiDB-lite"/>
    </source>
</evidence>
<accession>A0ABN7SCG5</accession>
<feature type="region of interest" description="Disordered" evidence="1">
    <location>
        <begin position="259"/>
        <end position="283"/>
    </location>
</feature>
<sequence length="283" mass="31597">MVKVLDLPIYDPPGSAIKPIPMDVANMEVVLTNCFRDFVKTPSLSFCADRNRDLLSAREFLFTPIGAAQVATLAGSFVVGRKFANRLLPVRSRQHGSMYTRPFLAANYALQVAVPLGTTCAWYETPREWTIWALKNSVIYSANAVYYTVYYSFWLVGKFFGLIWSAIAGFFGMIWAAIKGVFMGAWWVVKTTGNGIMAIGSLFGSSEEEAPAIEVTKEEPVEEEGVNPTEVELELKSAKRHAQEEHYIPLPPCKENCDDVASIGEDLGQSEEDDKELYPSRRR</sequence>